<dbReference type="EMBL" id="KV417363">
    <property type="protein sequence ID" value="KZO89840.1"/>
    <property type="molecule type" value="Genomic_DNA"/>
</dbReference>
<dbReference type="AlphaFoldDB" id="A0A167FTU8"/>
<sequence>GMVLKALPSVMECTVGFHTVIAFTANTFNSQRVAEIWLAPFMRAFYRDHLPQEKAVLKGYVKELSEPLFGLDIFVFGTSSLAFRYTCGRPSQNLTGNEHDLDCPNPSCSTRMHFKKKTTTDRWHFKCRKCPGRAVLTFTDGENSVYEMHPEPADANYRILKIGITVPASGPYDIRPPPRPVRSQWRNTPGGL</sequence>
<dbReference type="Proteomes" id="UP000076738">
    <property type="component" value="Unassembled WGS sequence"/>
</dbReference>
<accession>A0A167FTU8</accession>
<reference evidence="2 3" key="1">
    <citation type="journal article" date="2016" name="Mol. Biol. Evol.">
        <title>Comparative Genomics of Early-Diverging Mushroom-Forming Fungi Provides Insights into the Origins of Lignocellulose Decay Capabilities.</title>
        <authorList>
            <person name="Nagy L.G."/>
            <person name="Riley R."/>
            <person name="Tritt A."/>
            <person name="Adam C."/>
            <person name="Daum C."/>
            <person name="Floudas D."/>
            <person name="Sun H."/>
            <person name="Yadav J.S."/>
            <person name="Pangilinan J."/>
            <person name="Larsson K.H."/>
            <person name="Matsuura K."/>
            <person name="Barry K."/>
            <person name="Labutti K."/>
            <person name="Kuo R."/>
            <person name="Ohm R.A."/>
            <person name="Bhattacharya S.S."/>
            <person name="Shirouzu T."/>
            <person name="Yoshinaga Y."/>
            <person name="Martin F.M."/>
            <person name="Grigoriev I.V."/>
            <person name="Hibbett D.S."/>
        </authorList>
    </citation>
    <scope>NUCLEOTIDE SEQUENCE [LARGE SCALE GENOMIC DNA]</scope>
    <source>
        <strain evidence="2 3">TUFC12733</strain>
    </source>
</reference>
<keyword evidence="3" id="KW-1185">Reference proteome</keyword>
<dbReference type="OrthoDB" id="10558876at2759"/>
<protein>
    <submittedName>
        <fullName evidence="2">Uncharacterized protein</fullName>
    </submittedName>
</protein>
<feature type="region of interest" description="Disordered" evidence="1">
    <location>
        <begin position="171"/>
        <end position="192"/>
    </location>
</feature>
<evidence type="ECO:0000313" key="3">
    <source>
        <dbReference type="Proteomes" id="UP000076738"/>
    </source>
</evidence>
<gene>
    <name evidence="2" type="ORF">CALVIDRAFT_531836</name>
</gene>
<feature type="non-terminal residue" evidence="2">
    <location>
        <position position="1"/>
    </location>
</feature>
<evidence type="ECO:0000313" key="2">
    <source>
        <dbReference type="EMBL" id="KZO89840.1"/>
    </source>
</evidence>
<organism evidence="2 3">
    <name type="scientific">Calocera viscosa (strain TUFC12733)</name>
    <dbReference type="NCBI Taxonomy" id="1330018"/>
    <lineage>
        <taxon>Eukaryota</taxon>
        <taxon>Fungi</taxon>
        <taxon>Dikarya</taxon>
        <taxon>Basidiomycota</taxon>
        <taxon>Agaricomycotina</taxon>
        <taxon>Dacrymycetes</taxon>
        <taxon>Dacrymycetales</taxon>
        <taxon>Dacrymycetaceae</taxon>
        <taxon>Calocera</taxon>
    </lineage>
</organism>
<evidence type="ECO:0000256" key="1">
    <source>
        <dbReference type="SAM" id="MobiDB-lite"/>
    </source>
</evidence>
<name>A0A167FTU8_CALVF</name>
<proteinExistence type="predicted"/>